<name>A0AA37SVM2_9BACT</name>
<accession>A0AA37SVM2</accession>
<dbReference type="Proteomes" id="UP001156666">
    <property type="component" value="Unassembled WGS sequence"/>
</dbReference>
<keyword evidence="3" id="KW-1185">Reference proteome</keyword>
<gene>
    <name evidence="2" type="ORF">GCM10007940_46660</name>
</gene>
<evidence type="ECO:0000313" key="3">
    <source>
        <dbReference type="Proteomes" id="UP001156666"/>
    </source>
</evidence>
<proteinExistence type="predicted"/>
<organism evidence="2 3">
    <name type="scientific">Portibacter lacus</name>
    <dbReference type="NCBI Taxonomy" id="1099794"/>
    <lineage>
        <taxon>Bacteria</taxon>
        <taxon>Pseudomonadati</taxon>
        <taxon>Bacteroidota</taxon>
        <taxon>Saprospiria</taxon>
        <taxon>Saprospirales</taxon>
        <taxon>Haliscomenobacteraceae</taxon>
        <taxon>Portibacter</taxon>
    </lineage>
</organism>
<evidence type="ECO:0000313" key="2">
    <source>
        <dbReference type="EMBL" id="GLR20050.1"/>
    </source>
</evidence>
<comment type="caution">
    <text evidence="2">The sequence shown here is derived from an EMBL/GenBank/DDBJ whole genome shotgun (WGS) entry which is preliminary data.</text>
</comment>
<evidence type="ECO:0000256" key="1">
    <source>
        <dbReference type="SAM" id="Coils"/>
    </source>
</evidence>
<dbReference type="EMBL" id="BSOH01000037">
    <property type="protein sequence ID" value="GLR20050.1"/>
    <property type="molecule type" value="Genomic_DNA"/>
</dbReference>
<keyword evidence="1" id="KW-0175">Coiled coil</keyword>
<reference evidence="2" key="2">
    <citation type="submission" date="2023-01" db="EMBL/GenBank/DDBJ databases">
        <title>Draft genome sequence of Portibacter lacus strain NBRC 108769.</title>
        <authorList>
            <person name="Sun Q."/>
            <person name="Mori K."/>
        </authorList>
    </citation>
    <scope>NUCLEOTIDE SEQUENCE</scope>
    <source>
        <strain evidence="2">NBRC 108769</strain>
    </source>
</reference>
<sequence>MILCFSIIINADLIAQGSEVSTSQNLDQSATDSGKNRKGTYRGRISQEYLQKFSTMSKDLEIKKEEQESTVYRLEAVKARSKKVEEKEQQKLFSDNIASLKLTIGVLEDEIKQYKKALRLLQEHKTQPDLEKNNVLLEVSKIELKIEEIRKKYENEKLNVIIEGVDSDERNVYENPPKADCNIVFNGIDAVTKRQKIEVQREFLFGYTHPKLRSYFKDEFFLNCYAKMVKLDKKYYLWLYISIASKDAIKTYGRIDQNSTLKFELLSGEILYAQNLQSAIGQLEAYTGNTNYEIILPLDKSKYKLLSKGEIDRLGIMWSSGYEQYEIYNVDVVKNQIECLKSE</sequence>
<reference evidence="2" key="1">
    <citation type="journal article" date="2014" name="Int. J. Syst. Evol. Microbiol.">
        <title>Complete genome sequence of Corynebacterium casei LMG S-19264T (=DSM 44701T), isolated from a smear-ripened cheese.</title>
        <authorList>
            <consortium name="US DOE Joint Genome Institute (JGI-PGF)"/>
            <person name="Walter F."/>
            <person name="Albersmeier A."/>
            <person name="Kalinowski J."/>
            <person name="Ruckert C."/>
        </authorList>
    </citation>
    <scope>NUCLEOTIDE SEQUENCE</scope>
    <source>
        <strain evidence="2">NBRC 108769</strain>
    </source>
</reference>
<protein>
    <submittedName>
        <fullName evidence="2">Uncharacterized protein</fullName>
    </submittedName>
</protein>
<feature type="coiled-coil region" evidence="1">
    <location>
        <begin position="97"/>
        <end position="159"/>
    </location>
</feature>
<dbReference type="AlphaFoldDB" id="A0AA37SVM2"/>